<dbReference type="RefSeq" id="WP_232593409.1">
    <property type="nucleotide sequence ID" value="NZ_BSPD01000029.1"/>
</dbReference>
<dbReference type="SUPFAM" id="SSF53474">
    <property type="entry name" value="alpha/beta-Hydrolases"/>
    <property type="match status" value="1"/>
</dbReference>
<name>A0AA37T8K9_9GAMM</name>
<dbReference type="AlphaFoldDB" id="A0AA37T8K9"/>
<comment type="caution">
    <text evidence="2">The sequence shown here is derived from an EMBL/GenBank/DDBJ whole genome shotgun (WGS) entry which is preliminary data.</text>
</comment>
<feature type="chain" id="PRO_5041394047" description="Alpha/beta hydrolase" evidence="1">
    <location>
        <begin position="24"/>
        <end position="283"/>
    </location>
</feature>
<protein>
    <recommendedName>
        <fullName evidence="4">Alpha/beta hydrolase</fullName>
    </recommendedName>
</protein>
<dbReference type="Gene3D" id="3.40.50.1820">
    <property type="entry name" value="alpha/beta hydrolase"/>
    <property type="match status" value="1"/>
</dbReference>
<dbReference type="InterPro" id="IPR029058">
    <property type="entry name" value="AB_hydrolase_fold"/>
</dbReference>
<evidence type="ECO:0008006" key="4">
    <source>
        <dbReference type="Google" id="ProtNLM"/>
    </source>
</evidence>
<reference evidence="2 3" key="1">
    <citation type="journal article" date="2014" name="Int. J. Syst. Evol. Microbiol.">
        <title>Complete genome sequence of Corynebacterium casei LMG S-19264T (=DSM 44701T), isolated from a smear-ripened cheese.</title>
        <authorList>
            <consortium name="US DOE Joint Genome Institute (JGI-PGF)"/>
            <person name="Walter F."/>
            <person name="Albersmeier A."/>
            <person name="Kalinowski J."/>
            <person name="Ruckert C."/>
        </authorList>
    </citation>
    <scope>NUCLEOTIDE SEQUENCE [LARGE SCALE GENOMIC DNA]</scope>
    <source>
        <strain evidence="2 3">NBRC 110095</strain>
    </source>
</reference>
<evidence type="ECO:0000256" key="1">
    <source>
        <dbReference type="SAM" id="SignalP"/>
    </source>
</evidence>
<dbReference type="EMBL" id="BSPD01000029">
    <property type="protein sequence ID" value="GLS25375.1"/>
    <property type="molecule type" value="Genomic_DNA"/>
</dbReference>
<keyword evidence="3" id="KW-1185">Reference proteome</keyword>
<feature type="signal peptide" evidence="1">
    <location>
        <begin position="1"/>
        <end position="23"/>
    </location>
</feature>
<dbReference type="PROSITE" id="PS51257">
    <property type="entry name" value="PROKAR_LIPOPROTEIN"/>
    <property type="match status" value="1"/>
</dbReference>
<sequence length="283" mass="29953">MNTITTKLAGSLLTVAFSCGVSAGTIVSERVGLGEVEYMAEWYLPDVESDIPALVYLQHGFGRGPNNLLDLATYLMDKGFMVLSVDANLAGGNPRLAARVVDQFTTAPPTPPNGYEMPEKFVAAGHSAGALNATLIAEGMVEADYDGYVGAILLDPVDADNLMEEAMQASISDGKPVYAILANVSPCNSFNNAEPLLSDLSGTTYVGLKLTNRSTHLDAEASNAGFWAPLACGRARSENITTLMEFTAAWAYDLATGQISSEYYPGGSEVEALIANDDAYLLK</sequence>
<organism evidence="2 3">
    <name type="scientific">Marinibactrum halimedae</name>
    <dbReference type="NCBI Taxonomy" id="1444977"/>
    <lineage>
        <taxon>Bacteria</taxon>
        <taxon>Pseudomonadati</taxon>
        <taxon>Pseudomonadota</taxon>
        <taxon>Gammaproteobacteria</taxon>
        <taxon>Cellvibrionales</taxon>
        <taxon>Cellvibrionaceae</taxon>
        <taxon>Marinibactrum</taxon>
    </lineage>
</organism>
<evidence type="ECO:0000313" key="3">
    <source>
        <dbReference type="Proteomes" id="UP001156870"/>
    </source>
</evidence>
<accession>A0AA37T8K9</accession>
<proteinExistence type="predicted"/>
<evidence type="ECO:0000313" key="2">
    <source>
        <dbReference type="EMBL" id="GLS25375.1"/>
    </source>
</evidence>
<keyword evidence="1" id="KW-0732">Signal</keyword>
<dbReference type="Proteomes" id="UP001156870">
    <property type="component" value="Unassembled WGS sequence"/>
</dbReference>
<gene>
    <name evidence="2" type="ORF">GCM10007877_10890</name>
</gene>